<evidence type="ECO:0000313" key="2">
    <source>
        <dbReference type="EMBL" id="WMN07221.1"/>
    </source>
</evidence>
<proteinExistence type="predicted"/>
<reference evidence="2" key="1">
    <citation type="submission" date="2023-08" db="EMBL/GenBank/DDBJ databases">
        <title>Comparative genomics and taxonomic characterization of three novel marine species of genus Marivirga.</title>
        <authorList>
            <person name="Muhammad N."/>
            <person name="Kim S.-G."/>
        </authorList>
    </citation>
    <scope>NUCLEOTIDE SEQUENCE [LARGE SCALE GENOMIC DNA]</scope>
    <source>
        <strain evidence="2">ABR2-2</strain>
    </source>
</reference>
<evidence type="ECO:0008006" key="4">
    <source>
        <dbReference type="Google" id="ProtNLM"/>
    </source>
</evidence>
<keyword evidence="3" id="KW-1185">Reference proteome</keyword>
<dbReference type="InterPro" id="IPR015943">
    <property type="entry name" value="WD40/YVTN_repeat-like_dom_sf"/>
</dbReference>
<sequence length="348" mass="38698">MNQKYIYTLAIISLSLFLTACGDPEEVQLKTEGVYIYHEGGFGSNNATIGTYNPENYEYNPDLYRGQNGGFIGDVQQNILVDGNNDRIYSVLNGSNAIDLMTLNLKSEDKIRFAQLDKPRDIAVNGNLAFISNWGPYNENFTLTNSEIFVVDLNTNELIESIPVQEYPEHLYIQNNRLIVGHSNFDGSISEISIINIDNLEIENTIEMPAGPMEIIEDQNNNVWIVCTSGSIVKLSTSLSGIANQIDHENGILGDIDYFEGSIYFFSNDEIFSLNTSDNNVSSTGINVEMETPYAFAVDPASGDFYLGDALDYASEGLVLRYSFNGELEDTFQSGIIPTQFSFNVGRK</sequence>
<organism evidence="2 3">
    <name type="scientific">Marivirga arenosa</name>
    <dbReference type="NCBI Taxonomy" id="3059076"/>
    <lineage>
        <taxon>Bacteria</taxon>
        <taxon>Pseudomonadati</taxon>
        <taxon>Bacteroidota</taxon>
        <taxon>Cytophagia</taxon>
        <taxon>Cytophagales</taxon>
        <taxon>Marivirgaceae</taxon>
        <taxon>Marivirga</taxon>
    </lineage>
</organism>
<evidence type="ECO:0000256" key="1">
    <source>
        <dbReference type="SAM" id="SignalP"/>
    </source>
</evidence>
<dbReference type="InterPro" id="IPR011044">
    <property type="entry name" value="Quino_amine_DH_bsu"/>
</dbReference>
<dbReference type="RefSeq" id="WP_308357306.1">
    <property type="nucleotide sequence ID" value="NZ_CP129970.2"/>
</dbReference>
<dbReference type="Gene3D" id="2.130.10.10">
    <property type="entry name" value="YVTN repeat-like/Quinoprotein amine dehydrogenase"/>
    <property type="match status" value="1"/>
</dbReference>
<protein>
    <recommendedName>
        <fullName evidence="4">YncE family protein</fullName>
    </recommendedName>
</protein>
<dbReference type="SUPFAM" id="SSF50969">
    <property type="entry name" value="YVTN repeat-like/Quinoprotein amine dehydrogenase"/>
    <property type="match status" value="1"/>
</dbReference>
<dbReference type="EMBL" id="CP129970">
    <property type="protein sequence ID" value="WMN07221.1"/>
    <property type="molecule type" value="Genomic_DNA"/>
</dbReference>
<name>A0AA51R922_9BACT</name>
<evidence type="ECO:0000313" key="3">
    <source>
        <dbReference type="Proteomes" id="UP001244443"/>
    </source>
</evidence>
<gene>
    <name evidence="2" type="ORF">QYS48_28200</name>
</gene>
<dbReference type="Proteomes" id="UP001244443">
    <property type="component" value="Chromosome"/>
</dbReference>
<feature type="signal peptide" evidence="1">
    <location>
        <begin position="1"/>
        <end position="20"/>
    </location>
</feature>
<dbReference type="PROSITE" id="PS51257">
    <property type="entry name" value="PROKAR_LIPOPROTEIN"/>
    <property type="match status" value="1"/>
</dbReference>
<dbReference type="AlphaFoldDB" id="A0AA51R922"/>
<accession>A0AA51R922</accession>
<feature type="chain" id="PRO_5041377980" description="YncE family protein" evidence="1">
    <location>
        <begin position="21"/>
        <end position="348"/>
    </location>
</feature>
<keyword evidence="1" id="KW-0732">Signal</keyword>